<dbReference type="AlphaFoldDB" id="A0A6N4SNR6"/>
<name>A0A6N4SNR6_CYTH3</name>
<protein>
    <submittedName>
        <fullName evidence="1">Uncharacterized protein</fullName>
    </submittedName>
</protein>
<organism evidence="1 2">
    <name type="scientific">Cytophaga hutchinsonii (strain ATCC 33406 / DSM 1761 / CIP 103989 / NBRC 15051 / NCIMB 9469 / D465)</name>
    <dbReference type="NCBI Taxonomy" id="269798"/>
    <lineage>
        <taxon>Bacteria</taxon>
        <taxon>Pseudomonadati</taxon>
        <taxon>Bacteroidota</taxon>
        <taxon>Cytophagia</taxon>
        <taxon>Cytophagales</taxon>
        <taxon>Cytophagaceae</taxon>
        <taxon>Cytophaga</taxon>
    </lineage>
</organism>
<sequence>MLLLRHCNLFFCLNFQSAKNPPRRRTETAVYLYANADQLYFLVLLFRSGDK</sequence>
<reference evidence="1 2" key="1">
    <citation type="journal article" date="2007" name="Appl. Environ. Microbiol.">
        <title>Genome sequence of the cellulolytic gliding bacterium Cytophaga hutchinsonii.</title>
        <authorList>
            <person name="Xie G."/>
            <person name="Bruce D.C."/>
            <person name="Challacombe J.F."/>
            <person name="Chertkov O."/>
            <person name="Detter J.C."/>
            <person name="Gilna P."/>
            <person name="Han C.S."/>
            <person name="Lucas S."/>
            <person name="Misra M."/>
            <person name="Myers G.L."/>
            <person name="Richardson P."/>
            <person name="Tapia R."/>
            <person name="Thayer N."/>
            <person name="Thompson L.S."/>
            <person name="Brettin T.S."/>
            <person name="Henrissat B."/>
            <person name="Wilson D.B."/>
            <person name="McBride M.J."/>
        </authorList>
    </citation>
    <scope>NUCLEOTIDE SEQUENCE [LARGE SCALE GENOMIC DNA]</scope>
    <source>
        <strain evidence="2">ATCC 33406 / DSM 1761 / CIP 103989 / NBRC 15051 / NCIMB 9469 / D465</strain>
    </source>
</reference>
<gene>
    <name evidence="1" type="ordered locus">CHU_0625</name>
</gene>
<evidence type="ECO:0000313" key="1">
    <source>
        <dbReference type="EMBL" id="ABG57912.1"/>
    </source>
</evidence>
<accession>A0A6N4SNR6</accession>
<dbReference type="Proteomes" id="UP000001822">
    <property type="component" value="Chromosome"/>
</dbReference>
<proteinExistence type="predicted"/>
<evidence type="ECO:0000313" key="2">
    <source>
        <dbReference type="Proteomes" id="UP000001822"/>
    </source>
</evidence>
<dbReference type="EMBL" id="CP000383">
    <property type="protein sequence ID" value="ABG57912.1"/>
    <property type="molecule type" value="Genomic_DNA"/>
</dbReference>
<dbReference type="KEGG" id="chu:CHU_0625"/>
<keyword evidence="2" id="KW-1185">Reference proteome</keyword>